<evidence type="ECO:0000313" key="3">
    <source>
        <dbReference type="Proteomes" id="UP000469346"/>
    </source>
</evidence>
<dbReference type="GO" id="GO:0008270">
    <property type="term" value="F:zinc ion binding"/>
    <property type="evidence" value="ECO:0007669"/>
    <property type="project" value="InterPro"/>
</dbReference>
<protein>
    <recommendedName>
        <fullName evidence="1">HNH domain-containing protein</fullName>
    </recommendedName>
</protein>
<dbReference type="Gene3D" id="1.10.30.50">
    <property type="match status" value="1"/>
</dbReference>
<dbReference type="InterPro" id="IPR003615">
    <property type="entry name" value="HNH_nuc"/>
</dbReference>
<sequence>MAKLAKIITETANNPPEPALRDAIVEEETFPEGRMIYRLHKMRERNVRLVRKLKDRWLSKHGTLSCQVCGFDFQKTYGELGRGYIECHHNIPVSELSAESRTRLGDLALVCPNCHRMLHRKRPWISVASLSEIVARQRGGGQ</sequence>
<name>A0A6N9TJW0_DISTH</name>
<accession>A0A6N9TJW0</accession>
<dbReference type="EMBL" id="JAAGRR010000008">
    <property type="protein sequence ID" value="NDY41551.1"/>
    <property type="molecule type" value="Genomic_DNA"/>
</dbReference>
<dbReference type="InterPro" id="IPR002711">
    <property type="entry name" value="HNH"/>
</dbReference>
<organism evidence="2 3">
    <name type="scientific">Dissulfurirhabdus thermomarina</name>
    <dbReference type="NCBI Taxonomy" id="1765737"/>
    <lineage>
        <taxon>Bacteria</taxon>
        <taxon>Deltaproteobacteria</taxon>
        <taxon>Dissulfurirhabdaceae</taxon>
        <taxon>Dissulfurirhabdus</taxon>
    </lineage>
</organism>
<dbReference type="AlphaFoldDB" id="A0A6N9TJW0"/>
<evidence type="ECO:0000259" key="1">
    <source>
        <dbReference type="Pfam" id="PF01844"/>
    </source>
</evidence>
<dbReference type="Pfam" id="PF01844">
    <property type="entry name" value="HNH"/>
    <property type="match status" value="1"/>
</dbReference>
<dbReference type="Proteomes" id="UP000469346">
    <property type="component" value="Unassembled WGS sequence"/>
</dbReference>
<feature type="domain" description="HNH" evidence="1">
    <location>
        <begin position="66"/>
        <end position="121"/>
    </location>
</feature>
<dbReference type="GO" id="GO:0004519">
    <property type="term" value="F:endonuclease activity"/>
    <property type="evidence" value="ECO:0007669"/>
    <property type="project" value="InterPro"/>
</dbReference>
<dbReference type="GO" id="GO:0003676">
    <property type="term" value="F:nucleic acid binding"/>
    <property type="evidence" value="ECO:0007669"/>
    <property type="project" value="InterPro"/>
</dbReference>
<dbReference type="CDD" id="cd00085">
    <property type="entry name" value="HNHc"/>
    <property type="match status" value="1"/>
</dbReference>
<comment type="caution">
    <text evidence="2">The sequence shown here is derived from an EMBL/GenBank/DDBJ whole genome shotgun (WGS) entry which is preliminary data.</text>
</comment>
<reference evidence="2 3" key="1">
    <citation type="submission" date="2020-02" db="EMBL/GenBank/DDBJ databases">
        <title>Comparative genomics of sulfur disproportionating microorganisms.</title>
        <authorList>
            <person name="Ward L.M."/>
            <person name="Bertran E."/>
            <person name="Johnston D.T."/>
        </authorList>
    </citation>
    <scope>NUCLEOTIDE SEQUENCE [LARGE SCALE GENOMIC DNA]</scope>
    <source>
        <strain evidence="2 3">DSM 100025</strain>
    </source>
</reference>
<proteinExistence type="predicted"/>
<evidence type="ECO:0000313" key="2">
    <source>
        <dbReference type="EMBL" id="NDY41551.1"/>
    </source>
</evidence>
<gene>
    <name evidence="2" type="ORF">G3N55_01625</name>
</gene>
<keyword evidence="3" id="KW-1185">Reference proteome</keyword>